<dbReference type="NCBIfam" id="NF003625">
    <property type="entry name" value="PRK05265.1-3"/>
    <property type="match status" value="1"/>
</dbReference>
<feature type="binding site" evidence="4">
    <location>
        <position position="15"/>
    </location>
    <ligand>
        <name>3-amino-2-oxopropyl phosphate</name>
        <dbReference type="ChEBI" id="CHEBI:57279"/>
    </ligand>
</feature>
<sequence length="265" mass="28287">MIFAGPSDAPLLGVNIDHVATLRNARGGRHPDPVAAACLAVEAGADIITFHLREDRRHIRDEDVERLKEAIAVPLNFEAAVTDEMLGIIERVRPQHVCLVPERRQEVTTEGGLDVAGQFDRVREACQRLAQAGCRVSLFIGAEPAQIEAAAGTGAPCVELHTGAYANAWWDGDAAGMQRELDRLREGLRRARALGLRTHAGHGLALSDDAGPQARPSSTAAVAALPEVAELHIGHALIGRAVFVGLRQAIADFKAEAVRARRAAA</sequence>
<gene>
    <name evidence="4" type="primary">pdxJ</name>
    <name evidence="6" type="ORF">OMP39_02795</name>
</gene>
<dbReference type="EMBL" id="CP110257">
    <property type="protein sequence ID" value="UZD55534.1"/>
    <property type="molecule type" value="Genomic_DNA"/>
</dbReference>
<organism evidence="6 7">
    <name type="scientific">Caldimonas aquatica</name>
    <dbReference type="NCBI Taxonomy" id="376175"/>
    <lineage>
        <taxon>Bacteria</taxon>
        <taxon>Pseudomonadati</taxon>
        <taxon>Pseudomonadota</taxon>
        <taxon>Betaproteobacteria</taxon>
        <taxon>Burkholderiales</taxon>
        <taxon>Sphaerotilaceae</taxon>
        <taxon>Caldimonas</taxon>
    </lineage>
</organism>
<feature type="binding site" evidence="4">
    <location>
        <position position="26"/>
    </location>
    <ligand>
        <name>3-amino-2-oxopropyl phosphate</name>
        <dbReference type="ChEBI" id="CHEBI:57279"/>
    </ligand>
</feature>
<dbReference type="RefSeq" id="WP_264893288.1">
    <property type="nucleotide sequence ID" value="NZ_CP110257.1"/>
</dbReference>
<feature type="binding site" evidence="4">
    <location>
        <begin position="234"/>
        <end position="235"/>
    </location>
    <ligand>
        <name>3-amino-2-oxopropyl phosphate</name>
        <dbReference type="ChEBI" id="CHEBI:57279"/>
    </ligand>
</feature>
<evidence type="ECO:0000256" key="1">
    <source>
        <dbReference type="ARBA" id="ARBA00022490"/>
    </source>
</evidence>
<protein>
    <recommendedName>
        <fullName evidence="4 5">Pyridoxine 5'-phosphate synthase</fullName>
        <shortName evidence="4">PNP synthase</shortName>
        <ecNumber evidence="4 5">2.6.99.2</ecNumber>
    </recommendedName>
</protein>
<keyword evidence="2 4" id="KW-0808">Transferase</keyword>
<feature type="binding site" evidence="4">
    <location>
        <position position="53"/>
    </location>
    <ligand>
        <name>1-deoxy-D-xylulose 5-phosphate</name>
        <dbReference type="ChEBI" id="CHEBI:57792"/>
    </ligand>
</feature>
<dbReference type="PANTHER" id="PTHR30456">
    <property type="entry name" value="PYRIDOXINE 5'-PHOSPHATE SYNTHASE"/>
    <property type="match status" value="1"/>
</dbReference>
<feature type="site" description="Transition state stabilizer" evidence="4">
    <location>
        <position position="159"/>
    </location>
</feature>
<dbReference type="InterPro" id="IPR036130">
    <property type="entry name" value="Pyridoxine-5'_phos_synth"/>
</dbReference>
<dbReference type="InterPro" id="IPR004569">
    <property type="entry name" value="PyrdxlP_synth_PdxJ"/>
</dbReference>
<feature type="binding site" evidence="4">
    <location>
        <position position="203"/>
    </location>
    <ligand>
        <name>3-amino-2-oxopropyl phosphate</name>
        <dbReference type="ChEBI" id="CHEBI:57279"/>
    </ligand>
</feature>
<keyword evidence="7" id="KW-1185">Reference proteome</keyword>
<evidence type="ECO:0000256" key="3">
    <source>
        <dbReference type="ARBA" id="ARBA00023096"/>
    </source>
</evidence>
<feature type="active site" description="Proton acceptor" evidence="4">
    <location>
        <position position="51"/>
    </location>
</feature>
<dbReference type="Gene3D" id="3.20.20.70">
    <property type="entry name" value="Aldolase class I"/>
    <property type="match status" value="1"/>
</dbReference>
<comment type="similarity">
    <text evidence="4">Belongs to the PNP synthase family.</text>
</comment>
<comment type="function">
    <text evidence="4">Catalyzes the complicated ring closure reaction between the two acyclic compounds 1-deoxy-D-xylulose-5-phosphate (DXP) and 3-amino-2-oxopropyl phosphate (1-amino-acetone-3-phosphate or AAP) to form pyridoxine 5'-phosphate (PNP) and inorganic phosphate.</text>
</comment>
<evidence type="ECO:0000313" key="6">
    <source>
        <dbReference type="EMBL" id="UZD55534.1"/>
    </source>
</evidence>
<dbReference type="Pfam" id="PF03740">
    <property type="entry name" value="PdxJ"/>
    <property type="match status" value="1"/>
</dbReference>
<reference evidence="6" key="1">
    <citation type="submission" date="2022-10" db="EMBL/GenBank/DDBJ databases">
        <title>Complete genome sequence of Schlegelella aquatica LMG 23380.</title>
        <authorList>
            <person name="Musilova J."/>
            <person name="Kourilova X."/>
            <person name="Bezdicek M."/>
            <person name="Hermankova K."/>
            <person name="Obruca S."/>
            <person name="Sedlar K."/>
        </authorList>
    </citation>
    <scope>NUCLEOTIDE SEQUENCE</scope>
    <source>
        <strain evidence="6">LMG 23380</strain>
    </source>
</reference>
<feature type="binding site" evidence="4">
    <location>
        <position position="108"/>
    </location>
    <ligand>
        <name>1-deoxy-D-xylulose 5-phosphate</name>
        <dbReference type="ChEBI" id="CHEBI:57792"/>
    </ligand>
</feature>
<comment type="catalytic activity">
    <reaction evidence="4">
        <text>3-amino-2-oxopropyl phosphate + 1-deoxy-D-xylulose 5-phosphate = pyridoxine 5'-phosphate + phosphate + 2 H2O + H(+)</text>
        <dbReference type="Rhea" id="RHEA:15265"/>
        <dbReference type="ChEBI" id="CHEBI:15377"/>
        <dbReference type="ChEBI" id="CHEBI:15378"/>
        <dbReference type="ChEBI" id="CHEBI:43474"/>
        <dbReference type="ChEBI" id="CHEBI:57279"/>
        <dbReference type="ChEBI" id="CHEBI:57792"/>
        <dbReference type="ChEBI" id="CHEBI:58589"/>
        <dbReference type="EC" id="2.6.99.2"/>
    </reaction>
</comment>
<dbReference type="SUPFAM" id="SSF63892">
    <property type="entry name" value="Pyridoxine 5'-phosphate synthase"/>
    <property type="match status" value="1"/>
</dbReference>
<feature type="binding site" evidence="4">
    <location>
        <position position="58"/>
    </location>
    <ligand>
        <name>1-deoxy-D-xylulose 5-phosphate</name>
        <dbReference type="ChEBI" id="CHEBI:57792"/>
    </ligand>
</feature>
<dbReference type="PANTHER" id="PTHR30456:SF0">
    <property type="entry name" value="PYRIDOXINE 5'-PHOSPHATE SYNTHASE"/>
    <property type="match status" value="1"/>
</dbReference>
<accession>A0ABY6MU56</accession>
<feature type="binding site" evidence="4">
    <location>
        <begin position="17"/>
        <end position="18"/>
    </location>
    <ligand>
        <name>1-deoxy-D-xylulose 5-phosphate</name>
        <dbReference type="ChEBI" id="CHEBI:57792"/>
    </ligand>
</feature>
<dbReference type="GO" id="GO:0033856">
    <property type="term" value="F:pyridoxine 5'-phosphate synthase activity"/>
    <property type="evidence" value="ECO:0007669"/>
    <property type="project" value="UniProtKB-EC"/>
</dbReference>
<dbReference type="NCBIfam" id="NF003624">
    <property type="entry name" value="PRK05265.1-2"/>
    <property type="match status" value="1"/>
</dbReference>
<evidence type="ECO:0000256" key="2">
    <source>
        <dbReference type="ARBA" id="ARBA00022679"/>
    </source>
</evidence>
<feature type="active site" description="Proton acceptor" evidence="4">
    <location>
        <position position="78"/>
    </location>
</feature>
<dbReference type="NCBIfam" id="TIGR00559">
    <property type="entry name" value="pdxJ"/>
    <property type="match status" value="1"/>
</dbReference>
<dbReference type="HAMAP" id="MF_00279">
    <property type="entry name" value="PdxJ"/>
    <property type="match status" value="1"/>
</dbReference>
<dbReference type="Proteomes" id="UP001163266">
    <property type="component" value="Chromosome"/>
</dbReference>
<feature type="active site" description="Proton donor" evidence="4">
    <location>
        <position position="202"/>
    </location>
</feature>
<comment type="subunit">
    <text evidence="4">Homooctamer; tetramer of dimers.</text>
</comment>
<evidence type="ECO:0000256" key="4">
    <source>
        <dbReference type="HAMAP-Rule" id="MF_00279"/>
    </source>
</evidence>
<comment type="pathway">
    <text evidence="4">Cofactor biosynthesis; pyridoxine 5'-phosphate biosynthesis; pyridoxine 5'-phosphate from D-erythrose 4-phosphate: step 5/5.</text>
</comment>
<evidence type="ECO:0000313" key="7">
    <source>
        <dbReference type="Proteomes" id="UP001163266"/>
    </source>
</evidence>
<comment type="subcellular location">
    <subcellularLocation>
        <location evidence="4">Cytoplasm</location>
    </subcellularLocation>
</comment>
<evidence type="ECO:0000256" key="5">
    <source>
        <dbReference type="NCBIfam" id="TIGR00559"/>
    </source>
</evidence>
<dbReference type="NCBIfam" id="NF003627">
    <property type="entry name" value="PRK05265.1-5"/>
    <property type="match status" value="1"/>
</dbReference>
<dbReference type="InterPro" id="IPR013785">
    <property type="entry name" value="Aldolase_TIM"/>
</dbReference>
<dbReference type="CDD" id="cd00003">
    <property type="entry name" value="PNPsynthase"/>
    <property type="match status" value="1"/>
</dbReference>
<name>A0ABY6MU56_9BURK</name>
<keyword evidence="1 4" id="KW-0963">Cytoplasm</keyword>
<dbReference type="EC" id="2.6.99.2" evidence="4 5"/>
<keyword evidence="3 4" id="KW-0664">Pyridoxine biosynthesis</keyword>
<proteinExistence type="inferred from homology"/>